<dbReference type="PANTHER" id="PTHR43350:SF19">
    <property type="entry name" value="D-GULOSIDE 3-DEHYDROGENASE"/>
    <property type="match status" value="1"/>
</dbReference>
<dbReference type="InterPro" id="IPR011032">
    <property type="entry name" value="GroES-like_sf"/>
</dbReference>
<comment type="cofactor">
    <cofactor evidence="1">
        <name>Zn(2+)</name>
        <dbReference type="ChEBI" id="CHEBI:29105"/>
    </cofactor>
</comment>
<dbReference type="AlphaFoldDB" id="A0A369T7T7"/>
<evidence type="ECO:0000256" key="1">
    <source>
        <dbReference type="ARBA" id="ARBA00001947"/>
    </source>
</evidence>
<comment type="caution">
    <text evidence="6">The sequence shown here is derived from an EMBL/GenBank/DDBJ whole genome shotgun (WGS) entry which is preliminary data.</text>
</comment>
<evidence type="ECO:0000256" key="2">
    <source>
        <dbReference type="ARBA" id="ARBA00008072"/>
    </source>
</evidence>
<protein>
    <submittedName>
        <fullName evidence="6">Dehydrogenase</fullName>
    </submittedName>
</protein>
<gene>
    <name evidence="6" type="ORF">DRB17_12950</name>
</gene>
<dbReference type="GO" id="GO:0016491">
    <property type="term" value="F:oxidoreductase activity"/>
    <property type="evidence" value="ECO:0007669"/>
    <property type="project" value="UniProtKB-KW"/>
</dbReference>
<keyword evidence="4" id="KW-0862">Zinc</keyword>
<sequence>MTAPNARAFWVTEPGHAEIRESQLPPPQPGEVRVRTLYSGISRGTESLVFHGEVPESEWNRMRAPFQEGGFPGPVKYGYASVGVVEDGTPALRGQAVFCLYPHQTAYNVPAEAVVPLPDGVPAERAVLAANAETAVNALWDAGPRVGDRIAVVGAGTVGCLVAGLAAAIPATRVQLIDVNPEKAGAANALGIPFASPDKAEGEADLVIHTSGHADGLRDALALAGFEATVLELSWYGTRDVPLPLGREFHAKRLTLASSQVGSVSPVRRARWTHRRRLELALEVLRDARFDALITGESRFEDLPNAIARLAREPGGTLCHRIVYAQEP</sequence>
<dbReference type="CDD" id="cd08255">
    <property type="entry name" value="2-desacetyl-2-hydroxyethyl_bacteriochlorophyllide_like"/>
    <property type="match status" value="1"/>
</dbReference>
<dbReference type="PANTHER" id="PTHR43350">
    <property type="entry name" value="NAD-DEPENDENT ALCOHOL DEHYDROGENASE"/>
    <property type="match status" value="1"/>
</dbReference>
<keyword evidence="7" id="KW-1185">Reference proteome</keyword>
<dbReference type="RefSeq" id="WP_114582635.1">
    <property type="nucleotide sequence ID" value="NZ_QPMH01000012.1"/>
</dbReference>
<dbReference type="GO" id="GO:0046872">
    <property type="term" value="F:metal ion binding"/>
    <property type="evidence" value="ECO:0007669"/>
    <property type="project" value="UniProtKB-KW"/>
</dbReference>
<dbReference type="InterPro" id="IPR036291">
    <property type="entry name" value="NAD(P)-bd_dom_sf"/>
</dbReference>
<evidence type="ECO:0000313" key="7">
    <source>
        <dbReference type="Proteomes" id="UP000253941"/>
    </source>
</evidence>
<organism evidence="6 7">
    <name type="scientific">Ferruginivarius sediminum</name>
    <dbReference type="NCBI Taxonomy" id="2661937"/>
    <lineage>
        <taxon>Bacteria</taxon>
        <taxon>Pseudomonadati</taxon>
        <taxon>Pseudomonadota</taxon>
        <taxon>Alphaproteobacteria</taxon>
        <taxon>Rhodospirillales</taxon>
        <taxon>Rhodospirillaceae</taxon>
        <taxon>Ferruginivarius</taxon>
    </lineage>
</organism>
<dbReference type="Proteomes" id="UP000253941">
    <property type="component" value="Unassembled WGS sequence"/>
</dbReference>
<name>A0A369T7T7_9PROT</name>
<dbReference type="SUPFAM" id="SSF50129">
    <property type="entry name" value="GroES-like"/>
    <property type="match status" value="1"/>
</dbReference>
<reference evidence="6 7" key="1">
    <citation type="submission" date="2018-07" db="EMBL/GenBank/DDBJ databases">
        <title>Venubactetium sediminum gen. nov., sp. nov., isolated from a marine solar saltern.</title>
        <authorList>
            <person name="Wang S."/>
        </authorList>
    </citation>
    <scope>NUCLEOTIDE SEQUENCE [LARGE SCALE GENOMIC DNA]</scope>
    <source>
        <strain evidence="6 7">WD2A32</strain>
    </source>
</reference>
<dbReference type="Gene3D" id="3.90.180.10">
    <property type="entry name" value="Medium-chain alcohol dehydrogenases, catalytic domain"/>
    <property type="match status" value="2"/>
</dbReference>
<accession>A0A369T7T7</accession>
<evidence type="ECO:0000256" key="3">
    <source>
        <dbReference type="ARBA" id="ARBA00022723"/>
    </source>
</evidence>
<proteinExistence type="inferred from homology"/>
<evidence type="ECO:0000256" key="5">
    <source>
        <dbReference type="ARBA" id="ARBA00023002"/>
    </source>
</evidence>
<dbReference type="SUPFAM" id="SSF51735">
    <property type="entry name" value="NAD(P)-binding Rossmann-fold domains"/>
    <property type="match status" value="1"/>
</dbReference>
<dbReference type="Gene3D" id="3.40.50.720">
    <property type="entry name" value="NAD(P)-binding Rossmann-like Domain"/>
    <property type="match status" value="1"/>
</dbReference>
<evidence type="ECO:0000313" key="6">
    <source>
        <dbReference type="EMBL" id="RDD61383.1"/>
    </source>
</evidence>
<comment type="similarity">
    <text evidence="2">Belongs to the zinc-containing alcohol dehydrogenase family.</text>
</comment>
<evidence type="ECO:0000256" key="4">
    <source>
        <dbReference type="ARBA" id="ARBA00022833"/>
    </source>
</evidence>
<dbReference type="EMBL" id="QPMH01000012">
    <property type="protein sequence ID" value="RDD61383.1"/>
    <property type="molecule type" value="Genomic_DNA"/>
</dbReference>
<keyword evidence="5" id="KW-0560">Oxidoreductase</keyword>
<keyword evidence="3" id="KW-0479">Metal-binding</keyword>